<comment type="caution">
    <text evidence="3">The sequence shown here is derived from an EMBL/GenBank/DDBJ whole genome shotgun (WGS) entry which is preliminary data.</text>
</comment>
<keyword evidence="2" id="KW-0808">Transferase</keyword>
<dbReference type="InterPro" id="IPR000836">
    <property type="entry name" value="PRTase_dom"/>
</dbReference>
<evidence type="ECO:0000256" key="1">
    <source>
        <dbReference type="ARBA" id="ARBA00022676"/>
    </source>
</evidence>
<organism evidence="3 4">
    <name type="scientific">Mortierella isabellina</name>
    <name type="common">Filamentous fungus</name>
    <name type="synonym">Umbelopsis isabellina</name>
    <dbReference type="NCBI Taxonomy" id="91625"/>
    <lineage>
        <taxon>Eukaryota</taxon>
        <taxon>Fungi</taxon>
        <taxon>Fungi incertae sedis</taxon>
        <taxon>Mucoromycota</taxon>
        <taxon>Mucoromycotina</taxon>
        <taxon>Umbelopsidomycetes</taxon>
        <taxon>Umbelopsidales</taxon>
        <taxon>Umbelopsidaceae</taxon>
        <taxon>Umbelopsis</taxon>
    </lineage>
</organism>
<accession>A0A8H7PFR2</accession>
<dbReference type="Proteomes" id="UP000654370">
    <property type="component" value="Unassembled WGS sequence"/>
</dbReference>
<dbReference type="GO" id="GO:0004422">
    <property type="term" value="F:hypoxanthine phosphoribosyltransferase activity"/>
    <property type="evidence" value="ECO:0007669"/>
    <property type="project" value="TreeGrafter"/>
</dbReference>
<dbReference type="PANTHER" id="PTHR43363">
    <property type="entry name" value="HYPOXANTHINE PHOSPHORIBOSYLTRANSFERASE"/>
    <property type="match status" value="1"/>
</dbReference>
<dbReference type="GO" id="GO:0046100">
    <property type="term" value="P:hypoxanthine metabolic process"/>
    <property type="evidence" value="ECO:0007669"/>
    <property type="project" value="TreeGrafter"/>
</dbReference>
<dbReference type="AlphaFoldDB" id="A0A8H7PFR2"/>
<keyword evidence="4" id="KW-1185">Reference proteome</keyword>
<dbReference type="InterPro" id="IPR029057">
    <property type="entry name" value="PRTase-like"/>
</dbReference>
<keyword evidence="1" id="KW-0328">Glycosyltransferase</keyword>
<evidence type="ECO:0008006" key="5">
    <source>
        <dbReference type="Google" id="ProtNLM"/>
    </source>
</evidence>
<reference evidence="3" key="1">
    <citation type="submission" date="2020-12" db="EMBL/GenBank/DDBJ databases">
        <title>Metabolic potential, ecology and presence of endohyphal bacteria is reflected in genomic diversity of Mucoromycotina.</title>
        <authorList>
            <person name="Muszewska A."/>
            <person name="Okrasinska A."/>
            <person name="Steczkiewicz K."/>
            <person name="Drgas O."/>
            <person name="Orlowska M."/>
            <person name="Perlinska-Lenart U."/>
            <person name="Aleksandrzak-Piekarczyk T."/>
            <person name="Szatraj K."/>
            <person name="Zielenkiewicz U."/>
            <person name="Pilsyk S."/>
            <person name="Malc E."/>
            <person name="Mieczkowski P."/>
            <person name="Kruszewska J.S."/>
            <person name="Biernat P."/>
            <person name="Pawlowska J."/>
        </authorList>
    </citation>
    <scope>NUCLEOTIDE SEQUENCE</scope>
    <source>
        <strain evidence="3">WA0000067209</strain>
    </source>
</reference>
<evidence type="ECO:0000256" key="2">
    <source>
        <dbReference type="ARBA" id="ARBA00022679"/>
    </source>
</evidence>
<protein>
    <recommendedName>
        <fullName evidence="5">Xanthine phosphoribosyltransferase 1</fullName>
    </recommendedName>
</protein>
<evidence type="ECO:0000313" key="4">
    <source>
        <dbReference type="Proteomes" id="UP000654370"/>
    </source>
</evidence>
<dbReference type="CDD" id="cd06223">
    <property type="entry name" value="PRTases_typeI"/>
    <property type="match status" value="1"/>
</dbReference>
<feature type="non-terminal residue" evidence="3">
    <location>
        <position position="1"/>
    </location>
</feature>
<dbReference type="PANTHER" id="PTHR43363:SF1">
    <property type="entry name" value="HYPOXANTHINE-GUANINE PHOSPHORIBOSYLTRANSFERASE"/>
    <property type="match status" value="1"/>
</dbReference>
<name>A0A8H7PFR2_MORIS</name>
<dbReference type="GO" id="GO:0032264">
    <property type="term" value="P:IMP salvage"/>
    <property type="evidence" value="ECO:0007669"/>
    <property type="project" value="TreeGrafter"/>
</dbReference>
<dbReference type="GO" id="GO:0032265">
    <property type="term" value="P:XMP salvage"/>
    <property type="evidence" value="ECO:0007669"/>
    <property type="project" value="TreeGrafter"/>
</dbReference>
<dbReference type="GO" id="GO:0005737">
    <property type="term" value="C:cytoplasm"/>
    <property type="evidence" value="ECO:0007669"/>
    <property type="project" value="TreeGrafter"/>
</dbReference>
<evidence type="ECO:0000313" key="3">
    <source>
        <dbReference type="EMBL" id="KAG2173127.1"/>
    </source>
</evidence>
<sequence>MVQKLHISYNQIHKNLQDAVVRHRINEDFQPDIMIAIGGGGFIPARILRTFLHKRNNKNIPIQAIGLSLYEELEQWDMENEKLKSRRTDSGSVTPTVPAAPSVTKTQWLNFGGSDSLANLVGRNILIVDEVDDTRQTLSYAVQELLRDIEKQQRESNNPAPTKLGVFVLHNKVKQKKASLPDEIMKNYFACVDMPDHWLVYPWDALDIDEHTKKADSGELIDE</sequence>
<dbReference type="EMBL" id="JAEPQZ010000015">
    <property type="protein sequence ID" value="KAG2173127.1"/>
    <property type="molecule type" value="Genomic_DNA"/>
</dbReference>
<dbReference type="SUPFAM" id="SSF53271">
    <property type="entry name" value="PRTase-like"/>
    <property type="match status" value="1"/>
</dbReference>
<dbReference type="OrthoDB" id="9973266at2759"/>
<dbReference type="Gene3D" id="3.40.50.2020">
    <property type="match status" value="1"/>
</dbReference>
<dbReference type="GO" id="GO:0032263">
    <property type="term" value="P:GMP salvage"/>
    <property type="evidence" value="ECO:0007669"/>
    <property type="project" value="TreeGrafter"/>
</dbReference>
<proteinExistence type="predicted"/>
<gene>
    <name evidence="3" type="ORF">INT43_004500</name>
</gene>